<feature type="compositionally biased region" description="Basic residues" evidence="1">
    <location>
        <begin position="116"/>
        <end position="125"/>
    </location>
</feature>
<reference evidence="2 3" key="1">
    <citation type="journal article" date="2019" name="Commun. Biol.">
        <title>The bagworm genome reveals a unique fibroin gene that provides high tensile strength.</title>
        <authorList>
            <person name="Kono N."/>
            <person name="Nakamura H."/>
            <person name="Ohtoshi R."/>
            <person name="Tomita M."/>
            <person name="Numata K."/>
            <person name="Arakawa K."/>
        </authorList>
    </citation>
    <scope>NUCLEOTIDE SEQUENCE [LARGE SCALE GENOMIC DNA]</scope>
</reference>
<organism evidence="2 3">
    <name type="scientific">Eumeta variegata</name>
    <name type="common">Bagworm moth</name>
    <name type="synonym">Eumeta japonica</name>
    <dbReference type="NCBI Taxonomy" id="151549"/>
    <lineage>
        <taxon>Eukaryota</taxon>
        <taxon>Metazoa</taxon>
        <taxon>Ecdysozoa</taxon>
        <taxon>Arthropoda</taxon>
        <taxon>Hexapoda</taxon>
        <taxon>Insecta</taxon>
        <taxon>Pterygota</taxon>
        <taxon>Neoptera</taxon>
        <taxon>Endopterygota</taxon>
        <taxon>Lepidoptera</taxon>
        <taxon>Glossata</taxon>
        <taxon>Ditrysia</taxon>
        <taxon>Tineoidea</taxon>
        <taxon>Psychidae</taxon>
        <taxon>Oiketicinae</taxon>
        <taxon>Eumeta</taxon>
    </lineage>
</organism>
<dbReference type="Proteomes" id="UP000299102">
    <property type="component" value="Unassembled WGS sequence"/>
</dbReference>
<gene>
    <name evidence="2" type="ORF">EVAR_2249_1</name>
</gene>
<name>A0A4C1SFJ3_EUMVA</name>
<protein>
    <submittedName>
        <fullName evidence="2">Uncharacterized protein</fullName>
    </submittedName>
</protein>
<accession>A0A4C1SFJ3</accession>
<comment type="caution">
    <text evidence="2">The sequence shown here is derived from an EMBL/GenBank/DDBJ whole genome shotgun (WGS) entry which is preliminary data.</text>
</comment>
<feature type="region of interest" description="Disordered" evidence="1">
    <location>
        <begin position="93"/>
        <end position="131"/>
    </location>
</feature>
<feature type="region of interest" description="Disordered" evidence="1">
    <location>
        <begin position="170"/>
        <end position="189"/>
    </location>
</feature>
<dbReference type="AlphaFoldDB" id="A0A4C1SFJ3"/>
<evidence type="ECO:0000313" key="3">
    <source>
        <dbReference type="Proteomes" id="UP000299102"/>
    </source>
</evidence>
<keyword evidence="3" id="KW-1185">Reference proteome</keyword>
<evidence type="ECO:0000256" key="1">
    <source>
        <dbReference type="SAM" id="MobiDB-lite"/>
    </source>
</evidence>
<dbReference type="EMBL" id="BGZK01000007">
    <property type="protein sequence ID" value="GBP00933.1"/>
    <property type="molecule type" value="Genomic_DNA"/>
</dbReference>
<proteinExistence type="predicted"/>
<sequence length="216" mass="24404">MRRGYEAAGRCVKCTGAYSFIGALGMRTWPFTVMTIAGPNRGRVSRLIKRGRTQRFDGHSVLIELASIASMYTWEQCSVVVLKLELDENKKLESKSRARASGRRADNSQTITLPGRRQRPGRRNSGRAARPRTCTFTRERAQIDYVKRKAFYLLPLFRYTFGVRRNATSATGGAAAQVSPPPHLSEARPGRRDIILKAAPKRPRDYFALSLTERER</sequence>
<evidence type="ECO:0000313" key="2">
    <source>
        <dbReference type="EMBL" id="GBP00933.1"/>
    </source>
</evidence>